<keyword evidence="4" id="KW-0808">Transferase</keyword>
<dbReference type="Pfam" id="PF02801">
    <property type="entry name" value="Ketoacyl-synt_C"/>
    <property type="match status" value="1"/>
</dbReference>
<keyword evidence="16" id="KW-1185">Reference proteome</keyword>
<dbReference type="InterPro" id="IPR018201">
    <property type="entry name" value="Ketoacyl_synth_AS"/>
</dbReference>
<dbReference type="Gene3D" id="3.10.129.110">
    <property type="entry name" value="Polyketide synthase dehydratase"/>
    <property type="match status" value="1"/>
</dbReference>
<dbReference type="GO" id="GO:0008168">
    <property type="term" value="F:methyltransferase activity"/>
    <property type="evidence" value="ECO:0007669"/>
    <property type="project" value="UniProtKB-KW"/>
</dbReference>
<dbReference type="InterPro" id="IPR020807">
    <property type="entry name" value="PKS_DH"/>
</dbReference>
<dbReference type="InterPro" id="IPR029063">
    <property type="entry name" value="SAM-dependent_MTases_sf"/>
</dbReference>
<dbReference type="InterPro" id="IPR014030">
    <property type="entry name" value="Ketoacyl_synth_N"/>
</dbReference>
<dbReference type="GO" id="GO:0016491">
    <property type="term" value="F:oxidoreductase activity"/>
    <property type="evidence" value="ECO:0007669"/>
    <property type="project" value="UniProtKB-KW"/>
</dbReference>
<feature type="active site" description="Proton acceptor; for dehydratase activity" evidence="9">
    <location>
        <position position="959"/>
    </location>
</feature>
<dbReference type="GO" id="GO:0006633">
    <property type="term" value="P:fatty acid biosynthetic process"/>
    <property type="evidence" value="ECO:0007669"/>
    <property type="project" value="InterPro"/>
</dbReference>
<dbReference type="InterPro" id="IPR049552">
    <property type="entry name" value="PKS_DH_N"/>
</dbReference>
<dbReference type="CDD" id="cd02440">
    <property type="entry name" value="AdoMet_MTases"/>
    <property type="match status" value="1"/>
</dbReference>
<feature type="region of interest" description="C-terminal hotdog fold" evidence="9">
    <location>
        <begin position="1076"/>
        <end position="1232"/>
    </location>
</feature>
<evidence type="ECO:0000259" key="12">
    <source>
        <dbReference type="PROSITE" id="PS50075"/>
    </source>
</evidence>
<dbReference type="Gene3D" id="1.10.1200.10">
    <property type="entry name" value="ACP-like"/>
    <property type="match status" value="1"/>
</dbReference>
<dbReference type="Pfam" id="PF00698">
    <property type="entry name" value="Acyl_transf_1"/>
    <property type="match status" value="1"/>
</dbReference>
<evidence type="ECO:0000256" key="7">
    <source>
        <dbReference type="ARBA" id="ARBA00023268"/>
    </source>
</evidence>
<keyword evidence="6" id="KW-0560">Oxidoreductase</keyword>
<dbReference type="CDD" id="cd00833">
    <property type="entry name" value="PKS"/>
    <property type="match status" value="1"/>
</dbReference>
<dbReference type="Gene3D" id="3.90.180.10">
    <property type="entry name" value="Medium-chain alcohol dehydrogenases, catalytic domain"/>
    <property type="match status" value="1"/>
</dbReference>
<proteinExistence type="predicted"/>
<gene>
    <name evidence="15" type="ORF">MGU_09992</name>
</gene>
<dbReference type="SUPFAM" id="SSF50129">
    <property type="entry name" value="GroES-like"/>
    <property type="match status" value="1"/>
</dbReference>
<evidence type="ECO:0000256" key="4">
    <source>
        <dbReference type="ARBA" id="ARBA00022679"/>
    </source>
</evidence>
<dbReference type="SUPFAM" id="SSF53901">
    <property type="entry name" value="Thiolase-like"/>
    <property type="match status" value="1"/>
</dbReference>
<dbReference type="InterPro" id="IPR036291">
    <property type="entry name" value="NAD(P)-bd_dom_sf"/>
</dbReference>
<evidence type="ECO:0000313" key="16">
    <source>
        <dbReference type="Proteomes" id="UP000031192"/>
    </source>
</evidence>
<evidence type="ECO:0000256" key="8">
    <source>
        <dbReference type="ARBA" id="ARBA00023315"/>
    </source>
</evidence>
<sequence>MAVLSPNNRILAHDKGQKNNGDGQIYSHSHDPMPFEPVAIIGMAMRLPGRVRNESDFWNLLSGKKSGLCEVPKDRFNIHGFYDSSGHVGTIPINRGYFLEEVDIQQFDTTVFPIPKAELERLDPSQRQLLQVAYECFESAGISSWRGSSVGCYVGEFGEDWADVNAKEPQHRGGYRGTGFGDFAMSNRVSYEFDLRGPSMTVKTACSSSLVCLDLACLAIRNGECDSALVGGTSLMFSPTTWIALNDMGLLSPRGQCRTFDAEADGYARGEAVNMILVKKLTYALRDKDPIRAVIRGIGVNSDGRTHGMLTPSPLAQAALIRRTYAAAGIKDLSETAIIECHGTGTPVGDPLEAEAVADCFGDEGIVITSVKPNVGHSEGAAGLTSLIKNVLVLEHGTILPNINFETPNPKIPFEERKLHVPTELESWPKRRAERVSVNSFGIGGVNAHVSSKDHHIIGNLHADMARQGVVSSSLLLFSAHSAESLDSQINALVEYTKSHSKVRLRDVAYTLANRREHRPHRAFAVASSDGSSLNISAKQAVKNQSGCTKVVWVFTGQGAQWPGMGRDLLDTNSTFRETIRKLDGFLLTLPTPPRWKIEHELRKGADDSQVHGAELGHPVCVALQIALVDVLRSWGVMPDVVVGHSSGEVAAAYASGAISAEAAMATAILRGSSNVSTDQKGSMAAIGLGRHDVLSYLVPGVAIACQNSQSSTTISGDTDAVNEVVQTLKAKQPGVLARLLRVDKAYHSHHMLQYGQSYEEKIMPYVCSRDPLVALYSSVTGKRVTGDGCLDAHYWRANMERPVLFNSALRSAIANDVLESSNMVALIEIGPHPALAGPIGQILRDTGRAGQVTHMGTLLRGKPCQESLMHLAGRLYQQGISLDYSLLCPPGDFVRDLPPYSWKQSTAHWAESRVSREWRFRKHPPHELLGNRIVETAANEPVWRNSLALEDVSWLAGHEVNGQVVFPAAGYIAMVGEALQQLHEVADEIHETTFSVKNIHIASARILKMNSTVELITSLKPIMLDASETTAWYQFAISSFDGTRWTRNCFGETRVFKDKSFTPPCQVGPQNAPFPRIVDEKAWYVGLQRIGFNYTGLFEGMQDITAATTTTKAKATVDTSIVPSNSKCSRYVLHPSVIDQCFQLFTVASCRGIRRNISQLSVPTFIEEMVLCPCPINQTLSVVAHVDNALERGSFTGNLVAQTAEGDERPTTTCISLKGLKTSALTSRSERDADEEEIPLITQLEWMPHSDFADLGSRFRRPAPRVMEWPLLEELTLLCMLEHDEGIETNGNTAEHLVKLSVWMQQQIENYKQGANKFVDKNKRLEEKSAEQRLERITEILAILSSSPYAIFTKAIDKLFSVAPAIFSGETHPLHILLEDNVLAEFYDALSMDSTDLLKLLANTSPHMRILEVGAGTGGTTARVLRALTSSYGECLYSVYTYTDVSAGFIPAAKQRFANHEKIEYAVLDVAADPAEQGFQPGSYDLIIAANVIHATPSLNETLGNMRTLLRPGGRLFLEELCPGECTLNLNIIQGFLQGWWLGAQDDRADQPYVSPERWTKELLHAGFSKPEVIVLDDSAPYHVNAGIIVTRESRNTSLLPVSLLCHSPNSPCVSEVHQCLESLDIAVNICHFGQELPAHNDIISLLDLEMPVLHEMTETTFDTIKEYLSSHKAKILWVTPASQVGDVKDPRAAMVLGLARTVRNERSLPFFTIEVDETTTSAVATASAIGRILQHAGSEQLNNRESIDPDYEYAIIKGEILVPRLHRQTISEAFQSTQLGDDCETDDLMTDRHITMKMPGLLHTMTWSKGGSSRSPAEGDIVVETRAVGLNFRDVLIALGIIENSPSEMGFEGSGVVRAVGPGVSRFSVGDHVMYLGSGCFKTIHTVNAALCVKMDDSMTFEQGAALPCVYTTALMALVDKADLKCGQSVLIHAACGGVGLAAIQIANMLGAQIYCTVGSDVKRNHLAENYGIPPSHIFNSRDSSFLPDVLRATNGRGVDVVLNSLSGDLLQASWQCVAEFGIMVEIGKRDFQRRAMLAMAPFEANRTFTGLELRLVLQAHPHKAAALLERCVEWIREGRIRGPTVSNTFEAVQIQDALRTMQTARHIGKMVIKMPRNARELDRPTTPTPSFQFRSDRTYLLVGGFGGLGRALATWMVENGARSLVFLSRSSQKGPGTDGFVKELHSQGCQVLLVEGSVSNKADVQRAVDNEVTASRALAGVINLAMVLRDVAFADMSFADWNTAVEPKVRGTWHLHEAISDNKELEFFVLLSSCCGIIGQWGQANYAAANTFLDAFVHFRHGQGLVASVIDLGVMGDVGFVSQNHDLLENLGRMGMRILREQNLLDALVLALRASRPTRAATGQLGSQPGDTCMTYRSPGQVLLGLNTTVPISSPLSRVPWRRDARMSIYHNLEVLSNTGTNDDANGKQTSPLRDSLRANLAPLTDNTDRTATIACALTAALANFLIKDGNDIPLDRPLEHLGIDSLVAMEVRNWIRQQIGLELSTISIVQSPSLFHLAEDIRLRMGKTS</sequence>
<dbReference type="CDD" id="cd05195">
    <property type="entry name" value="enoyl_red"/>
    <property type="match status" value="1"/>
</dbReference>
<dbReference type="Pfam" id="PF23114">
    <property type="entry name" value="NAD-bd_HRPKS_sdrA"/>
    <property type="match status" value="1"/>
</dbReference>
<dbReference type="SUPFAM" id="SSF53335">
    <property type="entry name" value="S-adenosyl-L-methionine-dependent methyltransferases"/>
    <property type="match status" value="1"/>
</dbReference>
<dbReference type="InterPro" id="IPR016035">
    <property type="entry name" value="Acyl_Trfase/lysoPLipase"/>
</dbReference>
<keyword evidence="8" id="KW-0012">Acyltransferase</keyword>
<feature type="domain" description="Carrier" evidence="12">
    <location>
        <begin position="2452"/>
        <end position="2529"/>
    </location>
</feature>
<dbReference type="Pfam" id="PF08242">
    <property type="entry name" value="Methyltransf_12"/>
    <property type="match status" value="1"/>
</dbReference>
<dbReference type="InterPro" id="IPR049900">
    <property type="entry name" value="PKS_mFAS_DH"/>
</dbReference>
<dbReference type="SMART" id="SM00825">
    <property type="entry name" value="PKS_KS"/>
    <property type="match status" value="1"/>
</dbReference>
<dbReference type="InterPro" id="IPR013217">
    <property type="entry name" value="Methyltransf_12"/>
</dbReference>
<dbReference type="InterPro" id="IPR013968">
    <property type="entry name" value="PKS_KR"/>
</dbReference>
<evidence type="ECO:0000256" key="5">
    <source>
        <dbReference type="ARBA" id="ARBA00022857"/>
    </source>
</evidence>
<dbReference type="Pfam" id="PF00109">
    <property type="entry name" value="ketoacyl-synt"/>
    <property type="match status" value="1"/>
</dbReference>
<keyword evidence="10" id="KW-0175">Coiled coil</keyword>
<dbReference type="SMART" id="SM00822">
    <property type="entry name" value="PKS_KR"/>
    <property type="match status" value="1"/>
</dbReference>
<dbReference type="InterPro" id="IPR016039">
    <property type="entry name" value="Thiolase-like"/>
</dbReference>
<evidence type="ECO:0000313" key="15">
    <source>
        <dbReference type="EMBL" id="KID82712.1"/>
    </source>
</evidence>
<dbReference type="OrthoDB" id="329835at2759"/>
<dbReference type="InterPro" id="IPR014043">
    <property type="entry name" value="Acyl_transferase_dom"/>
</dbReference>
<dbReference type="InterPro" id="IPR049551">
    <property type="entry name" value="PKS_DH_C"/>
</dbReference>
<dbReference type="Pfam" id="PF13602">
    <property type="entry name" value="ADH_zinc_N_2"/>
    <property type="match status" value="1"/>
</dbReference>
<dbReference type="InterPro" id="IPR050091">
    <property type="entry name" value="PKS_NRPS_Biosynth_Enz"/>
</dbReference>
<dbReference type="Pfam" id="PF14765">
    <property type="entry name" value="PS-DH"/>
    <property type="match status" value="1"/>
</dbReference>
<dbReference type="InterPro" id="IPR020841">
    <property type="entry name" value="PKS_Beta-ketoAc_synthase_dom"/>
</dbReference>
<dbReference type="GO" id="GO:0031177">
    <property type="term" value="F:phosphopantetheine binding"/>
    <property type="evidence" value="ECO:0007669"/>
    <property type="project" value="InterPro"/>
</dbReference>
<dbReference type="HOGENOM" id="CLU_000022_31_1_1"/>
<accession>A0A0B4GSN3</accession>
<dbReference type="PROSITE" id="PS50075">
    <property type="entry name" value="CARRIER"/>
    <property type="match status" value="1"/>
</dbReference>
<dbReference type="InterPro" id="IPR036736">
    <property type="entry name" value="ACP-like_sf"/>
</dbReference>
<dbReference type="InterPro" id="IPR057326">
    <property type="entry name" value="KR_dom"/>
</dbReference>
<dbReference type="GO" id="GO:0030639">
    <property type="term" value="P:polyketide biosynthetic process"/>
    <property type="evidence" value="ECO:0007669"/>
    <property type="project" value="UniProtKB-ARBA"/>
</dbReference>
<dbReference type="InterPro" id="IPR020843">
    <property type="entry name" value="ER"/>
</dbReference>
<dbReference type="Pfam" id="PF23297">
    <property type="entry name" value="ACP_SdgA_C"/>
    <property type="match status" value="1"/>
</dbReference>
<dbReference type="SUPFAM" id="SSF51735">
    <property type="entry name" value="NAD(P)-binding Rossmann-fold domains"/>
    <property type="match status" value="2"/>
</dbReference>
<dbReference type="GO" id="GO:0032259">
    <property type="term" value="P:methylation"/>
    <property type="evidence" value="ECO:0007669"/>
    <property type="project" value="UniProtKB-KW"/>
</dbReference>
<dbReference type="InterPro" id="IPR020806">
    <property type="entry name" value="PKS_PP-bd"/>
</dbReference>
<dbReference type="InterPro" id="IPR016036">
    <property type="entry name" value="Malonyl_transacylase_ACP-bd"/>
</dbReference>
<dbReference type="Pfam" id="PF08659">
    <property type="entry name" value="KR"/>
    <property type="match status" value="1"/>
</dbReference>
<keyword evidence="3" id="KW-0489">Methyltransferase</keyword>
<dbReference type="FunFam" id="3.40.50.720:FF:000209">
    <property type="entry name" value="Polyketide synthase Pks12"/>
    <property type="match status" value="1"/>
</dbReference>
<keyword evidence="7" id="KW-0511">Multifunctional enzyme</keyword>
<dbReference type="Proteomes" id="UP000031192">
    <property type="component" value="Unassembled WGS sequence"/>
</dbReference>
<dbReference type="SMART" id="SM00826">
    <property type="entry name" value="PKS_DH"/>
    <property type="match status" value="1"/>
</dbReference>
<evidence type="ECO:0000256" key="3">
    <source>
        <dbReference type="ARBA" id="ARBA00022603"/>
    </source>
</evidence>
<dbReference type="InterPro" id="IPR032821">
    <property type="entry name" value="PKS_assoc"/>
</dbReference>
<dbReference type="InterPro" id="IPR009081">
    <property type="entry name" value="PP-bd_ACP"/>
</dbReference>
<dbReference type="SMART" id="SM00827">
    <property type="entry name" value="PKS_AT"/>
    <property type="match status" value="1"/>
</dbReference>
<feature type="region of interest" description="Disordered" evidence="11">
    <location>
        <begin position="1"/>
        <end position="27"/>
    </location>
</feature>
<feature type="active site" description="Proton donor; for dehydratase activity" evidence="9">
    <location>
        <position position="1140"/>
    </location>
</feature>
<dbReference type="Gene3D" id="3.40.50.150">
    <property type="entry name" value="Vaccinia Virus protein VP39"/>
    <property type="match status" value="1"/>
</dbReference>
<dbReference type="Gene3D" id="3.40.50.720">
    <property type="entry name" value="NAD(P)-binding Rossmann-like Domain"/>
    <property type="match status" value="2"/>
</dbReference>
<dbReference type="InterPro" id="IPR042104">
    <property type="entry name" value="PKS_dehydratase_sf"/>
</dbReference>
<evidence type="ECO:0000256" key="6">
    <source>
        <dbReference type="ARBA" id="ARBA00023002"/>
    </source>
</evidence>
<keyword evidence="5" id="KW-0521">NADP</keyword>
<dbReference type="Pfam" id="PF21089">
    <property type="entry name" value="PKS_DH_N"/>
    <property type="match status" value="1"/>
</dbReference>
<dbReference type="EMBL" id="AZNH01000077">
    <property type="protein sequence ID" value="KID82712.1"/>
    <property type="molecule type" value="Genomic_DNA"/>
</dbReference>
<dbReference type="SMART" id="SM00829">
    <property type="entry name" value="PKS_ER"/>
    <property type="match status" value="1"/>
</dbReference>
<dbReference type="InterPro" id="IPR001227">
    <property type="entry name" value="Ac_transferase_dom_sf"/>
</dbReference>
<evidence type="ECO:0000256" key="1">
    <source>
        <dbReference type="ARBA" id="ARBA00022450"/>
    </source>
</evidence>
<dbReference type="InterPro" id="IPR014031">
    <property type="entry name" value="Ketoacyl_synth_C"/>
</dbReference>
<dbReference type="InterPro" id="IPR013154">
    <property type="entry name" value="ADH-like_N"/>
</dbReference>
<dbReference type="PANTHER" id="PTHR43775">
    <property type="entry name" value="FATTY ACID SYNTHASE"/>
    <property type="match status" value="1"/>
</dbReference>
<evidence type="ECO:0000256" key="2">
    <source>
        <dbReference type="ARBA" id="ARBA00022553"/>
    </source>
</evidence>
<keyword evidence="2" id="KW-0597">Phosphoprotein</keyword>
<dbReference type="PROSITE" id="PS00012">
    <property type="entry name" value="PHOSPHOPANTETHEINE"/>
    <property type="match status" value="1"/>
</dbReference>
<comment type="caution">
    <text evidence="15">The sequence shown here is derived from an EMBL/GenBank/DDBJ whole genome shotgun (WGS) entry which is preliminary data.</text>
</comment>
<feature type="region of interest" description="N-terminal hotdog fold" evidence="9">
    <location>
        <begin position="927"/>
        <end position="1061"/>
    </location>
</feature>
<evidence type="ECO:0000256" key="10">
    <source>
        <dbReference type="SAM" id="Coils"/>
    </source>
</evidence>
<dbReference type="Pfam" id="PF16197">
    <property type="entry name" value="KAsynt_C_assoc"/>
    <property type="match status" value="1"/>
</dbReference>
<organism evidence="15 16">
    <name type="scientific">Metarhizium guizhouense (strain ARSEF 977)</name>
    <dbReference type="NCBI Taxonomy" id="1276136"/>
    <lineage>
        <taxon>Eukaryota</taxon>
        <taxon>Fungi</taxon>
        <taxon>Dikarya</taxon>
        <taxon>Ascomycota</taxon>
        <taxon>Pezizomycotina</taxon>
        <taxon>Sordariomycetes</taxon>
        <taxon>Hypocreomycetidae</taxon>
        <taxon>Hypocreales</taxon>
        <taxon>Clavicipitaceae</taxon>
        <taxon>Metarhizium</taxon>
    </lineage>
</organism>
<dbReference type="PROSITE" id="PS52004">
    <property type="entry name" value="KS3_2"/>
    <property type="match status" value="1"/>
</dbReference>
<dbReference type="SUPFAM" id="SSF52151">
    <property type="entry name" value="FabD/lysophospholipase-like"/>
    <property type="match status" value="1"/>
</dbReference>
<dbReference type="SMART" id="SM00823">
    <property type="entry name" value="PKS_PP"/>
    <property type="match status" value="1"/>
</dbReference>
<dbReference type="Gene3D" id="3.40.366.10">
    <property type="entry name" value="Malonyl-Coenzyme A Acyl Carrier Protein, domain 2"/>
    <property type="match status" value="1"/>
</dbReference>
<dbReference type="GO" id="GO:1901336">
    <property type="term" value="P:lactone biosynthetic process"/>
    <property type="evidence" value="ECO:0007669"/>
    <property type="project" value="UniProtKB-ARBA"/>
</dbReference>
<name>A0A0B4GSN3_METGA</name>
<reference evidence="15 16" key="1">
    <citation type="journal article" date="2014" name="Proc. Natl. Acad. Sci. U.S.A.">
        <title>Trajectory and genomic determinants of fungal-pathogen speciation and host adaptation.</title>
        <authorList>
            <person name="Hu X."/>
            <person name="Xiao G."/>
            <person name="Zheng P."/>
            <person name="Shang Y."/>
            <person name="Su Y."/>
            <person name="Zhang X."/>
            <person name="Liu X."/>
            <person name="Zhan S."/>
            <person name="St Leger R.J."/>
            <person name="Wang C."/>
        </authorList>
    </citation>
    <scope>NUCLEOTIDE SEQUENCE [LARGE SCALE GENOMIC DNA]</scope>
    <source>
        <strain evidence="15 16">ARSEF 977</strain>
    </source>
</reference>
<protein>
    <submittedName>
        <fullName evidence="15">Polyketide synthase</fullName>
    </submittedName>
</protein>
<dbReference type="InterPro" id="IPR006162">
    <property type="entry name" value="Ppantetheine_attach_site"/>
</dbReference>
<dbReference type="SUPFAM" id="SSF55048">
    <property type="entry name" value="Probable ACP-binding domain of malonyl-CoA ACP transacylase"/>
    <property type="match status" value="1"/>
</dbReference>
<dbReference type="GO" id="GO:0004312">
    <property type="term" value="F:fatty acid synthase activity"/>
    <property type="evidence" value="ECO:0007669"/>
    <property type="project" value="TreeGrafter"/>
</dbReference>
<dbReference type="Gene3D" id="3.30.70.3290">
    <property type="match status" value="1"/>
</dbReference>
<keyword evidence="1" id="KW-0596">Phosphopantetheine</keyword>
<dbReference type="SUPFAM" id="SSF47336">
    <property type="entry name" value="ACP-like"/>
    <property type="match status" value="1"/>
</dbReference>
<dbReference type="PANTHER" id="PTHR43775:SF49">
    <property type="entry name" value="SYNTHASE, PUTATIVE (JCVI)-RELATED"/>
    <property type="match status" value="1"/>
</dbReference>
<dbReference type="InterPro" id="IPR011032">
    <property type="entry name" value="GroES-like_sf"/>
</dbReference>
<feature type="domain" description="Ketosynthase family 3 (KS3)" evidence="13">
    <location>
        <begin position="35"/>
        <end position="454"/>
    </location>
</feature>
<dbReference type="Gene3D" id="3.40.47.10">
    <property type="match status" value="1"/>
</dbReference>
<dbReference type="Pfam" id="PF08240">
    <property type="entry name" value="ADH_N"/>
    <property type="match status" value="1"/>
</dbReference>
<dbReference type="GO" id="GO:0004315">
    <property type="term" value="F:3-oxoacyl-[acyl-carrier-protein] synthase activity"/>
    <property type="evidence" value="ECO:0007669"/>
    <property type="project" value="InterPro"/>
</dbReference>
<evidence type="ECO:0000256" key="9">
    <source>
        <dbReference type="PROSITE-ProRule" id="PRU01363"/>
    </source>
</evidence>
<evidence type="ECO:0000259" key="14">
    <source>
        <dbReference type="PROSITE" id="PS52019"/>
    </source>
</evidence>
<feature type="domain" description="PKS/mFAS DH" evidence="14">
    <location>
        <begin position="927"/>
        <end position="1232"/>
    </location>
</feature>
<dbReference type="InterPro" id="IPR056501">
    <property type="entry name" value="NAD-bd_HRPKS_sdrA"/>
</dbReference>
<dbReference type="PROSITE" id="PS00606">
    <property type="entry name" value="KS3_1"/>
    <property type="match status" value="1"/>
</dbReference>
<dbReference type="PROSITE" id="PS52019">
    <property type="entry name" value="PKS_MFAS_DH"/>
    <property type="match status" value="1"/>
</dbReference>
<evidence type="ECO:0000256" key="11">
    <source>
        <dbReference type="SAM" id="MobiDB-lite"/>
    </source>
</evidence>
<evidence type="ECO:0000259" key="13">
    <source>
        <dbReference type="PROSITE" id="PS52004"/>
    </source>
</evidence>
<feature type="coiled-coil region" evidence="10">
    <location>
        <begin position="1309"/>
        <end position="1336"/>
    </location>
</feature>